<name>A0A8J4GDR3_9CHLO</name>
<proteinExistence type="predicted"/>
<reference evidence="1" key="1">
    <citation type="journal article" date="2021" name="Proc. Natl. Acad. Sci. U.S.A.">
        <title>Three genomes in the algal genus Volvox reveal the fate of a haploid sex-determining region after a transition to homothallism.</title>
        <authorList>
            <person name="Yamamoto K."/>
            <person name="Hamaji T."/>
            <person name="Kawai-Toyooka H."/>
            <person name="Matsuzaki R."/>
            <person name="Takahashi F."/>
            <person name="Nishimura Y."/>
            <person name="Kawachi M."/>
            <person name="Noguchi H."/>
            <person name="Minakuchi Y."/>
            <person name="Umen J.G."/>
            <person name="Toyoda A."/>
            <person name="Nozaki H."/>
        </authorList>
    </citation>
    <scope>NUCLEOTIDE SEQUENCE</scope>
    <source>
        <strain evidence="1">NIES-3785</strain>
    </source>
</reference>
<organism evidence="1 2">
    <name type="scientific">Volvox reticuliferus</name>
    <dbReference type="NCBI Taxonomy" id="1737510"/>
    <lineage>
        <taxon>Eukaryota</taxon>
        <taxon>Viridiplantae</taxon>
        <taxon>Chlorophyta</taxon>
        <taxon>core chlorophytes</taxon>
        <taxon>Chlorophyceae</taxon>
        <taxon>CS clade</taxon>
        <taxon>Chlamydomonadales</taxon>
        <taxon>Volvocaceae</taxon>
        <taxon>Volvox</taxon>
    </lineage>
</organism>
<accession>A0A8J4GDR3</accession>
<gene>
    <name evidence="1" type="ORF">Vretimale_9629</name>
</gene>
<sequence length="131" mass="14656">MVPFCEWLGTRAWREGFGALGGTFGRAAIKATGLWPRAHQHNFRKPSDVRSRMITDQKNRTLPFYKTQATHRLCWTASSVHGLVSEAKKAELTSSTASCKISLRFFSPPEKPSLTLRFRKVGSMFSSSSCS</sequence>
<evidence type="ECO:0000313" key="1">
    <source>
        <dbReference type="EMBL" id="GIM05183.1"/>
    </source>
</evidence>
<comment type="caution">
    <text evidence="1">The sequence shown here is derived from an EMBL/GenBank/DDBJ whole genome shotgun (WGS) entry which is preliminary data.</text>
</comment>
<dbReference type="AlphaFoldDB" id="A0A8J4GDR3"/>
<dbReference type="Proteomes" id="UP000722791">
    <property type="component" value="Unassembled WGS sequence"/>
</dbReference>
<dbReference type="EMBL" id="BNCQ01000018">
    <property type="protein sequence ID" value="GIM05183.1"/>
    <property type="molecule type" value="Genomic_DNA"/>
</dbReference>
<evidence type="ECO:0000313" key="2">
    <source>
        <dbReference type="Proteomes" id="UP000722791"/>
    </source>
</evidence>
<protein>
    <submittedName>
        <fullName evidence="1">Uncharacterized protein</fullName>
    </submittedName>
</protein>